<sequence>MALADLATPMAIRVAATLGLVEHAGTGGATAAELAGRTGAAAGPLRRLLDHLVTVEVFEVESGRYRPTALGAQMHPDAPEGVKPLLDITCAGGRAELAFVDLLDTVTTGAPAYPIRYGKQFWDDLGDSPKLRRSFEAQMNWRFREHAPRIAANFDWSRFPTIVDVGGGDGPLLVEILSAHPTVRGQVVDLPPTAAAATARFAALGIGDRASTVAGSFFDPLPAGADAYLLSDILHDWDDEPCEKILTQVRDACAPHSTVVLVEPVRGYGAATDIDLFMLMCFNGRERTVDELTSLAAGCGLTFQRAVPVSEGRMALELTLRG</sequence>
<dbReference type="PROSITE" id="PS51683">
    <property type="entry name" value="SAM_OMT_II"/>
    <property type="match status" value="1"/>
</dbReference>
<dbReference type="SUPFAM" id="SSF53335">
    <property type="entry name" value="S-adenosyl-L-methionine-dependent methyltransferases"/>
    <property type="match status" value="1"/>
</dbReference>
<dbReference type="PANTHER" id="PTHR43712:SF2">
    <property type="entry name" value="O-METHYLTRANSFERASE CICE"/>
    <property type="match status" value="1"/>
</dbReference>
<dbReference type="Gene3D" id="3.40.50.150">
    <property type="entry name" value="Vaccinia Virus protein VP39"/>
    <property type="match status" value="1"/>
</dbReference>
<dbReference type="PIRSF" id="PIRSF005739">
    <property type="entry name" value="O-mtase"/>
    <property type="match status" value="1"/>
</dbReference>
<dbReference type="InterPro" id="IPR012967">
    <property type="entry name" value="COMT_dimerisation"/>
</dbReference>
<dbReference type="InterPro" id="IPR029063">
    <property type="entry name" value="SAM-dependent_MTases_sf"/>
</dbReference>
<evidence type="ECO:0000256" key="3">
    <source>
        <dbReference type="ARBA" id="ARBA00022691"/>
    </source>
</evidence>
<dbReference type="InterPro" id="IPR001077">
    <property type="entry name" value="COMT_C"/>
</dbReference>
<keyword evidence="1 7" id="KW-0489">Methyltransferase</keyword>
<dbReference type="GO" id="GO:0032259">
    <property type="term" value="P:methylation"/>
    <property type="evidence" value="ECO:0007669"/>
    <property type="project" value="UniProtKB-KW"/>
</dbReference>
<evidence type="ECO:0000256" key="4">
    <source>
        <dbReference type="PIRSR" id="PIRSR005739-1"/>
    </source>
</evidence>
<name>A0A1H9PCU7_9PSEU</name>
<evidence type="ECO:0000259" key="5">
    <source>
        <dbReference type="Pfam" id="PF00891"/>
    </source>
</evidence>
<dbReference type="InterPro" id="IPR016461">
    <property type="entry name" value="COMT-like"/>
</dbReference>
<dbReference type="Pfam" id="PF08100">
    <property type="entry name" value="Dimerisation"/>
    <property type="match status" value="1"/>
</dbReference>
<organism evidence="7 8">
    <name type="scientific">Lentzea xinjiangensis</name>
    <dbReference type="NCBI Taxonomy" id="402600"/>
    <lineage>
        <taxon>Bacteria</taxon>
        <taxon>Bacillati</taxon>
        <taxon>Actinomycetota</taxon>
        <taxon>Actinomycetes</taxon>
        <taxon>Pseudonocardiales</taxon>
        <taxon>Pseudonocardiaceae</taxon>
        <taxon>Lentzea</taxon>
    </lineage>
</organism>
<dbReference type="InterPro" id="IPR036390">
    <property type="entry name" value="WH_DNA-bd_sf"/>
</dbReference>
<dbReference type="Pfam" id="PF00891">
    <property type="entry name" value="Methyltransf_2"/>
    <property type="match status" value="1"/>
</dbReference>
<dbReference type="PANTHER" id="PTHR43712">
    <property type="entry name" value="PUTATIVE (AFU_ORTHOLOGUE AFUA_4G14580)-RELATED"/>
    <property type="match status" value="1"/>
</dbReference>
<reference evidence="8" key="1">
    <citation type="submission" date="2016-10" db="EMBL/GenBank/DDBJ databases">
        <authorList>
            <person name="Varghese N."/>
            <person name="Submissions S."/>
        </authorList>
    </citation>
    <scope>NUCLEOTIDE SEQUENCE [LARGE SCALE GENOMIC DNA]</scope>
    <source>
        <strain evidence="8">CGMCC 4.3525</strain>
    </source>
</reference>
<evidence type="ECO:0000259" key="6">
    <source>
        <dbReference type="Pfam" id="PF08100"/>
    </source>
</evidence>
<protein>
    <submittedName>
        <fullName evidence="7">O-methyltransferase</fullName>
    </submittedName>
</protein>
<keyword evidence="8" id="KW-1185">Reference proteome</keyword>
<dbReference type="Gene3D" id="1.10.10.10">
    <property type="entry name" value="Winged helix-like DNA-binding domain superfamily/Winged helix DNA-binding domain"/>
    <property type="match status" value="1"/>
</dbReference>
<dbReference type="EMBL" id="FOFR01000011">
    <property type="protein sequence ID" value="SER45972.1"/>
    <property type="molecule type" value="Genomic_DNA"/>
</dbReference>
<evidence type="ECO:0000313" key="7">
    <source>
        <dbReference type="EMBL" id="SER45972.1"/>
    </source>
</evidence>
<dbReference type="GO" id="GO:0008171">
    <property type="term" value="F:O-methyltransferase activity"/>
    <property type="evidence" value="ECO:0007669"/>
    <property type="project" value="InterPro"/>
</dbReference>
<proteinExistence type="predicted"/>
<dbReference type="Gene3D" id="1.10.287.1350">
    <property type="match status" value="1"/>
</dbReference>
<accession>A0A1H9PCU7</accession>
<dbReference type="AlphaFoldDB" id="A0A1H9PCU7"/>
<dbReference type="Proteomes" id="UP000199352">
    <property type="component" value="Unassembled WGS sequence"/>
</dbReference>
<evidence type="ECO:0000256" key="2">
    <source>
        <dbReference type="ARBA" id="ARBA00022679"/>
    </source>
</evidence>
<dbReference type="GO" id="GO:0046983">
    <property type="term" value="F:protein dimerization activity"/>
    <property type="evidence" value="ECO:0007669"/>
    <property type="project" value="InterPro"/>
</dbReference>
<dbReference type="InterPro" id="IPR036388">
    <property type="entry name" value="WH-like_DNA-bd_sf"/>
</dbReference>
<dbReference type="SUPFAM" id="SSF46785">
    <property type="entry name" value="Winged helix' DNA-binding domain"/>
    <property type="match status" value="1"/>
</dbReference>
<evidence type="ECO:0000313" key="8">
    <source>
        <dbReference type="Proteomes" id="UP000199352"/>
    </source>
</evidence>
<feature type="domain" description="O-methyltransferase dimerisation" evidence="6">
    <location>
        <begin position="6"/>
        <end position="72"/>
    </location>
</feature>
<dbReference type="STRING" id="402600.SAMN05216188_111251"/>
<keyword evidence="3" id="KW-0949">S-adenosyl-L-methionine</keyword>
<feature type="active site" description="Proton acceptor" evidence="4">
    <location>
        <position position="235"/>
    </location>
</feature>
<feature type="domain" description="O-methyltransferase C-terminal" evidence="5">
    <location>
        <begin position="99"/>
        <end position="300"/>
    </location>
</feature>
<evidence type="ECO:0000256" key="1">
    <source>
        <dbReference type="ARBA" id="ARBA00022603"/>
    </source>
</evidence>
<keyword evidence="2 7" id="KW-0808">Transferase</keyword>
<gene>
    <name evidence="7" type="ORF">SAMN05216188_111251</name>
</gene>